<evidence type="ECO:0000256" key="1">
    <source>
        <dbReference type="SAM" id="MobiDB-lite"/>
    </source>
</evidence>
<dbReference type="AlphaFoldDB" id="A0A5C3NR55"/>
<dbReference type="InParanoid" id="A0A5C3NR55"/>
<protein>
    <submittedName>
        <fullName evidence="2">Uncharacterized protein</fullName>
    </submittedName>
</protein>
<dbReference type="EMBL" id="ML212287">
    <property type="protein sequence ID" value="TFK78858.1"/>
    <property type="molecule type" value="Genomic_DNA"/>
</dbReference>
<dbReference type="Proteomes" id="UP000308197">
    <property type="component" value="Unassembled WGS sequence"/>
</dbReference>
<keyword evidence="3" id="KW-1185">Reference proteome</keyword>
<feature type="compositionally biased region" description="Basic and acidic residues" evidence="1">
    <location>
        <begin position="62"/>
        <end position="71"/>
    </location>
</feature>
<name>A0A5C3NR55_9APHY</name>
<evidence type="ECO:0000313" key="2">
    <source>
        <dbReference type="EMBL" id="TFK78858.1"/>
    </source>
</evidence>
<sequence length="79" mass="8812">MGPRGSCRGRMMISVPWLTTYPPQVPVASSPSWRARLELRLVVSRAVRLPRPPRKLSLARPEYGRLGEPDGSRPGSSHH</sequence>
<accession>A0A5C3NR55</accession>
<feature type="region of interest" description="Disordered" evidence="1">
    <location>
        <begin position="50"/>
        <end position="79"/>
    </location>
</feature>
<reference evidence="2 3" key="1">
    <citation type="journal article" date="2019" name="Nat. Ecol. Evol.">
        <title>Megaphylogeny resolves global patterns of mushroom evolution.</title>
        <authorList>
            <person name="Varga T."/>
            <person name="Krizsan K."/>
            <person name="Foldi C."/>
            <person name="Dima B."/>
            <person name="Sanchez-Garcia M."/>
            <person name="Sanchez-Ramirez S."/>
            <person name="Szollosi G.J."/>
            <person name="Szarkandi J.G."/>
            <person name="Papp V."/>
            <person name="Albert L."/>
            <person name="Andreopoulos W."/>
            <person name="Angelini C."/>
            <person name="Antonin V."/>
            <person name="Barry K.W."/>
            <person name="Bougher N.L."/>
            <person name="Buchanan P."/>
            <person name="Buyck B."/>
            <person name="Bense V."/>
            <person name="Catcheside P."/>
            <person name="Chovatia M."/>
            <person name="Cooper J."/>
            <person name="Damon W."/>
            <person name="Desjardin D."/>
            <person name="Finy P."/>
            <person name="Geml J."/>
            <person name="Haridas S."/>
            <person name="Hughes K."/>
            <person name="Justo A."/>
            <person name="Karasinski D."/>
            <person name="Kautmanova I."/>
            <person name="Kiss B."/>
            <person name="Kocsube S."/>
            <person name="Kotiranta H."/>
            <person name="LaButti K.M."/>
            <person name="Lechner B.E."/>
            <person name="Liimatainen K."/>
            <person name="Lipzen A."/>
            <person name="Lukacs Z."/>
            <person name="Mihaltcheva S."/>
            <person name="Morgado L.N."/>
            <person name="Niskanen T."/>
            <person name="Noordeloos M.E."/>
            <person name="Ohm R.A."/>
            <person name="Ortiz-Santana B."/>
            <person name="Ovrebo C."/>
            <person name="Racz N."/>
            <person name="Riley R."/>
            <person name="Savchenko A."/>
            <person name="Shiryaev A."/>
            <person name="Soop K."/>
            <person name="Spirin V."/>
            <person name="Szebenyi C."/>
            <person name="Tomsovsky M."/>
            <person name="Tulloss R.E."/>
            <person name="Uehling J."/>
            <person name="Grigoriev I.V."/>
            <person name="Vagvolgyi C."/>
            <person name="Papp T."/>
            <person name="Martin F.M."/>
            <person name="Miettinen O."/>
            <person name="Hibbett D.S."/>
            <person name="Nagy L.G."/>
        </authorList>
    </citation>
    <scope>NUCLEOTIDE SEQUENCE [LARGE SCALE GENOMIC DNA]</scope>
    <source>
        <strain evidence="2 3">HHB13444</strain>
    </source>
</reference>
<organism evidence="2 3">
    <name type="scientific">Polyporus arcularius HHB13444</name>
    <dbReference type="NCBI Taxonomy" id="1314778"/>
    <lineage>
        <taxon>Eukaryota</taxon>
        <taxon>Fungi</taxon>
        <taxon>Dikarya</taxon>
        <taxon>Basidiomycota</taxon>
        <taxon>Agaricomycotina</taxon>
        <taxon>Agaricomycetes</taxon>
        <taxon>Polyporales</taxon>
        <taxon>Polyporaceae</taxon>
        <taxon>Polyporus</taxon>
    </lineage>
</organism>
<gene>
    <name evidence="2" type="ORF">K466DRAFT_668311</name>
</gene>
<evidence type="ECO:0000313" key="3">
    <source>
        <dbReference type="Proteomes" id="UP000308197"/>
    </source>
</evidence>
<proteinExistence type="predicted"/>